<feature type="coiled-coil region" evidence="1">
    <location>
        <begin position="1151"/>
        <end position="1178"/>
    </location>
</feature>
<dbReference type="GeneID" id="70295551"/>
<evidence type="ECO:0008006" key="5">
    <source>
        <dbReference type="Google" id="ProtNLM"/>
    </source>
</evidence>
<sequence length="2018" mass="221721">MAHYERDSPQEGQQYLRHSHSASSDQGNRALVPMWDSSDPDRAPPPLPLNPQSPSLTSRAGTSSAIQSAHAALNEKARESAALVPHVAKRMNDFSPERTPTGHSSSSHRRTQTLQPGSVRGLSLMLEGATQSPTTSPSKSPEKSLEKSYFPHTRSSTATPTTVRHRDQENDQEGLSERGSPTKEPLNLGPMPGSSLTPIIRPTVRRPPPQSILGENTPPQSSTMLALQTMGSQTSRADSEPPLSNVTNGATAGSKQPQITDNLSAQILSLTNIATSLQKEMSALSRRSRDNATDLLSLKEATNTRDEDIRKSLRDLLGSVNETSHRITSGPQFGGLYIDNKPHNITSPGSRGFHLPRIPSPKSFSDSIDRGSVSTPSLVGGDGSASIALLEKIIRDMGTKEGQDTLISRLAEVSTKLSGMATASKVDELVGQIQAQAENAVITRGPPMGDRGRAFSYEDGESQAGFNPGASHLSSRVDAVLHNEGRRSSAPARGVEILNEDLIKIIRSVKDSVAQGGGLTAEVKALVRELRGEVLGMGREIGKRLEQVGHKGIEESDQPSKDDVSRVIDEGLEQMKDQLNHVLREHRRQSAQSAATSKSLVDYQEIYNAMRAALRDNEAAQSNMPDLSRDDVIEAVRDAWETYKPEIEVQQLGLERDEVLACLQEGLREYAPRDERPSGATRDEVFTAVVEGLQHFTPPQVDTPASMSRDEIIEAVRDCLEEFEFPVAASAIGAPDITREDMIHAVKEGLNDFDIPRGGALVPAGGNNEEIMSRLEDLIGYIKLEFKAVSQEAKDNVAANGRDTEQVLDATKDGLESLRVAIESYVDRATGGSMQEEFLQGLAGTMEDFKDEISHLLNQSADGSREQLQAELEGLREIVNSSMVPATPQQQGNNQEILDALSSAANNLRQEILRPRSETAEILDALNDGLNELKAGIDRMTHKPADLTANDEILEALKSGLDSVRSDIETIRENNNEQALAAVATVRDSPSMDQAMIPADMVKQDDIKNLEVLITQLRIKLEAMEPEEKEESVQKADLTRLEEMLRNVQQGVEEISTRETSAVVPKTATVEDDEAHDAPRAANGDAATKDDVEAIETILRNTKARLDDLMDGDQAVRKDHLDTVETLILETRENMAAMAVQLDVVSRKEDLTTLEALITQIKTDFEEVKEKSEKAEEDPDKVSKTDVEAVETVVLEIKNILDVFQGVDFNNMPQKEDLAGIETAVREAQEKIESFKESSTALVEAKDVELNSVGDRVTEVKTFLETFQETLTSKLEDGNTGVEALGKLLEIMGEKIDKNENIGTDLKDMFDTMKTEFEDSKAVVAGARLESDEKLQVTTEGLQAKIDEKITELVTKYDEFMTGFDEKMTAGVKRSLETEEAVVGTKAVADDLKLLVDTLGSSVTESLEKMEEASQIVFGKVEEMVTKGGEQHEEGKAEHQQTRDQLQEAVALVEGLKTEVTDQNPKVLEAIQEVLALVGQHYEHSKTSTTDIQEKIVEAKPEMPLLPPPPEKYDDTAVLSKLDCLVESRYDDTELRQKLDVIAELKYDDTELREKLDQIIEAKYDDSELREKLDQLVEGKYDDAELRGKLDQIIEAKYDDTELRGKLDQLIEGKYDDAELREKLDQLVEAKYDDSVVREKLDQLVEAKYDDTVVHEKLDKLVTYGDSTQQAFTQLETLDKVHEAVARTAADIAAFLSIQTQRITDEHEDREKTLQDTIFSLERKRGERDHLEASVRSLRDEEERLRNNVMTLRTEQESLIRQKTRLTGDVSSLETALQLRKEELFEVEARGERLERRIMESVMDQSRVLLMSKATKNSTDSMNRKRVKKPLAAEGTPTAKPSPKPVLNMALSGKRNLAPPGQTGASRRIASLGQINNNVSSGGVKRSQSVRTPAGGVGGAKSYRKRSWGGDMIPAEADKENLGVKETVVEVDEGETPGLLGNLATESALSEEVATDDQSDAGTLRRSSYMTGSTDLYTGSEYDETASEWTASVVGSSVAATDLGESEPGAGDVVVYGQ</sequence>
<dbReference type="OrthoDB" id="5423371at2759"/>
<evidence type="ECO:0000256" key="1">
    <source>
        <dbReference type="SAM" id="Coils"/>
    </source>
</evidence>
<feature type="compositionally biased region" description="Polar residues" evidence="2">
    <location>
        <begin position="153"/>
        <end position="162"/>
    </location>
</feature>
<dbReference type="RefSeq" id="XP_046121407.1">
    <property type="nucleotide sequence ID" value="XM_046264648.1"/>
</dbReference>
<evidence type="ECO:0000256" key="2">
    <source>
        <dbReference type="SAM" id="MobiDB-lite"/>
    </source>
</evidence>
<gene>
    <name evidence="3" type="ORF">F5Z01DRAFT_671080</name>
</gene>
<keyword evidence="1" id="KW-0175">Coiled coil</keyword>
<accession>A0A9P7ZSF2</accession>
<feature type="region of interest" description="Disordered" evidence="2">
    <location>
        <begin position="1876"/>
        <end position="1903"/>
    </location>
</feature>
<feature type="coiled-coil region" evidence="1">
    <location>
        <begin position="1721"/>
        <end position="1762"/>
    </location>
</feature>
<protein>
    <recommendedName>
        <fullName evidence="5">Chromosome segregation ATPase family protein</fullName>
    </recommendedName>
</protein>
<name>A0A9P7ZSF2_9HYPO</name>
<dbReference type="EMBL" id="MU251245">
    <property type="protein sequence ID" value="KAG9257483.1"/>
    <property type="molecule type" value="Genomic_DNA"/>
</dbReference>
<dbReference type="PANTHER" id="PTHR23159:SF31">
    <property type="entry name" value="CENTROSOME-ASSOCIATED PROTEIN CEP250 ISOFORM X1"/>
    <property type="match status" value="1"/>
</dbReference>
<keyword evidence="4" id="KW-1185">Reference proteome</keyword>
<dbReference type="PANTHER" id="PTHR23159">
    <property type="entry name" value="CENTROSOMAL PROTEIN 2"/>
    <property type="match status" value="1"/>
</dbReference>
<dbReference type="Proteomes" id="UP000887229">
    <property type="component" value="Unassembled WGS sequence"/>
</dbReference>
<comment type="caution">
    <text evidence="3">The sequence shown here is derived from an EMBL/GenBank/DDBJ whole genome shotgun (WGS) entry which is preliminary data.</text>
</comment>
<feature type="region of interest" description="Disordered" evidence="2">
    <location>
        <begin position="1"/>
        <end position="258"/>
    </location>
</feature>
<feature type="compositionally biased region" description="Polar residues" evidence="2">
    <location>
        <begin position="1876"/>
        <end position="1891"/>
    </location>
</feature>
<evidence type="ECO:0000313" key="3">
    <source>
        <dbReference type="EMBL" id="KAG9257483.1"/>
    </source>
</evidence>
<evidence type="ECO:0000313" key="4">
    <source>
        <dbReference type="Proteomes" id="UP000887229"/>
    </source>
</evidence>
<organism evidence="3 4">
    <name type="scientific">Emericellopsis atlantica</name>
    <dbReference type="NCBI Taxonomy" id="2614577"/>
    <lineage>
        <taxon>Eukaryota</taxon>
        <taxon>Fungi</taxon>
        <taxon>Dikarya</taxon>
        <taxon>Ascomycota</taxon>
        <taxon>Pezizomycotina</taxon>
        <taxon>Sordariomycetes</taxon>
        <taxon>Hypocreomycetidae</taxon>
        <taxon>Hypocreales</taxon>
        <taxon>Bionectriaceae</taxon>
        <taxon>Emericellopsis</taxon>
    </lineage>
</organism>
<feature type="region of interest" description="Disordered" evidence="2">
    <location>
        <begin position="1816"/>
        <end position="1845"/>
    </location>
</feature>
<feature type="region of interest" description="Disordered" evidence="2">
    <location>
        <begin position="1054"/>
        <end position="1086"/>
    </location>
</feature>
<feature type="compositionally biased region" description="Polar residues" evidence="2">
    <location>
        <begin position="213"/>
        <end position="258"/>
    </location>
</feature>
<proteinExistence type="predicted"/>
<reference evidence="3" key="1">
    <citation type="journal article" date="2021" name="IMA Fungus">
        <title>Genomic characterization of three marine fungi, including Emericellopsis atlantica sp. nov. with signatures of a generalist lifestyle and marine biomass degradation.</title>
        <authorList>
            <person name="Hagestad O.C."/>
            <person name="Hou L."/>
            <person name="Andersen J.H."/>
            <person name="Hansen E.H."/>
            <person name="Altermark B."/>
            <person name="Li C."/>
            <person name="Kuhnert E."/>
            <person name="Cox R.J."/>
            <person name="Crous P.W."/>
            <person name="Spatafora J.W."/>
            <person name="Lail K."/>
            <person name="Amirebrahimi M."/>
            <person name="Lipzen A."/>
            <person name="Pangilinan J."/>
            <person name="Andreopoulos W."/>
            <person name="Hayes R.D."/>
            <person name="Ng V."/>
            <person name="Grigoriev I.V."/>
            <person name="Jackson S.A."/>
            <person name="Sutton T.D.S."/>
            <person name="Dobson A.D.W."/>
            <person name="Rama T."/>
        </authorList>
    </citation>
    <scope>NUCLEOTIDE SEQUENCE</scope>
    <source>
        <strain evidence="3">TS7</strain>
    </source>
</reference>